<protein>
    <submittedName>
        <fullName evidence="1">Uncharacterized protein</fullName>
    </submittedName>
</protein>
<comment type="caution">
    <text evidence="1">The sequence shown here is derived from an EMBL/GenBank/DDBJ whole genome shotgun (WGS) entry which is preliminary data.</text>
</comment>
<evidence type="ECO:0000313" key="2">
    <source>
        <dbReference type="Proteomes" id="UP000681967"/>
    </source>
</evidence>
<evidence type="ECO:0000313" key="1">
    <source>
        <dbReference type="EMBL" id="CAF4448463.1"/>
    </source>
</evidence>
<dbReference type="EMBL" id="CAJOBH010066016">
    <property type="protein sequence ID" value="CAF4448463.1"/>
    <property type="molecule type" value="Genomic_DNA"/>
</dbReference>
<dbReference type="AlphaFoldDB" id="A0A8S2WJ61"/>
<sequence length="65" mass="7806">MDDNNSFQTLTDYSLQVFQLCRLLWGPIETPKNVQLINQAYFEDQQRRHLLSNWLHQCILSQPQQ</sequence>
<gene>
    <name evidence="1" type="ORF">BYL167_LOCUS33642</name>
</gene>
<accession>A0A8S2WJ61</accession>
<reference evidence="1" key="1">
    <citation type="submission" date="2021-02" db="EMBL/GenBank/DDBJ databases">
        <authorList>
            <person name="Nowell W R."/>
        </authorList>
    </citation>
    <scope>NUCLEOTIDE SEQUENCE</scope>
</reference>
<feature type="non-terminal residue" evidence="1">
    <location>
        <position position="65"/>
    </location>
</feature>
<dbReference type="Proteomes" id="UP000681967">
    <property type="component" value="Unassembled WGS sequence"/>
</dbReference>
<name>A0A8S2WJ61_9BILA</name>
<proteinExistence type="predicted"/>
<organism evidence="1 2">
    <name type="scientific">Rotaria magnacalcarata</name>
    <dbReference type="NCBI Taxonomy" id="392030"/>
    <lineage>
        <taxon>Eukaryota</taxon>
        <taxon>Metazoa</taxon>
        <taxon>Spiralia</taxon>
        <taxon>Gnathifera</taxon>
        <taxon>Rotifera</taxon>
        <taxon>Eurotatoria</taxon>
        <taxon>Bdelloidea</taxon>
        <taxon>Philodinida</taxon>
        <taxon>Philodinidae</taxon>
        <taxon>Rotaria</taxon>
    </lineage>
</organism>